<accession>A0A5R9J5F8</accession>
<gene>
    <name evidence="2" type="ORF">FE263_19900</name>
</gene>
<dbReference type="InterPro" id="IPR003347">
    <property type="entry name" value="JmjC_dom"/>
</dbReference>
<keyword evidence="3" id="KW-1185">Reference proteome</keyword>
<reference evidence="2 3" key="1">
    <citation type="submission" date="2019-05" db="EMBL/GenBank/DDBJ databases">
        <authorList>
            <person name="Pankratov T."/>
            <person name="Grouzdev D."/>
        </authorList>
    </citation>
    <scope>NUCLEOTIDE SEQUENCE [LARGE SCALE GENOMIC DNA]</scope>
    <source>
        <strain evidence="2 3">KEBCLARHB70R</strain>
    </source>
</reference>
<dbReference type="Pfam" id="PF13621">
    <property type="entry name" value="Cupin_8"/>
    <property type="match status" value="1"/>
</dbReference>
<evidence type="ECO:0000259" key="1">
    <source>
        <dbReference type="PROSITE" id="PS51184"/>
    </source>
</evidence>
<dbReference type="RefSeq" id="WP_138327792.1">
    <property type="nucleotide sequence ID" value="NZ_VCDI01000010.1"/>
</dbReference>
<comment type="caution">
    <text evidence="2">The sequence shown here is derived from an EMBL/GenBank/DDBJ whole genome shotgun (WGS) entry which is preliminary data.</text>
</comment>
<dbReference type="Proteomes" id="UP000305654">
    <property type="component" value="Unassembled WGS sequence"/>
</dbReference>
<sequence length="311" mass="35107">MSDLDVLDRVTALSTARPPRPRLTPDPLRFKADFDVRPVGMRHNLHEIDLFTTESLRSLSTRYEGHPGDYFVAASAPAPGSEFYSVAHSMSGPVETLDYLDRRPARLLFKRPENHDQRFRSLLDTLFGQIVSMQPHLAGERIVRLESAIFITSAATTTPFHFDPEINFFAQIEGEKTYHVYDPQVLTERELENFYRRNMVNIGQVDLAGRDPAAETVFELRPGLGLHQPQNAPHWVQTGVGRSVSYAFVFETESSRAIGRARSFNHMLRHLGLDPSLPGAAPARDVLKSTAVKFVRPLRSVIKSARHRVSH</sequence>
<dbReference type="AlphaFoldDB" id="A0A5R9J5F8"/>
<feature type="domain" description="JmjC" evidence="1">
    <location>
        <begin position="100"/>
        <end position="267"/>
    </location>
</feature>
<dbReference type="PROSITE" id="PS51184">
    <property type="entry name" value="JMJC"/>
    <property type="match status" value="1"/>
</dbReference>
<organism evidence="2 3">
    <name type="scientific">Lichenicoccus roseus</name>
    <dbReference type="NCBI Taxonomy" id="2683649"/>
    <lineage>
        <taxon>Bacteria</taxon>
        <taxon>Pseudomonadati</taxon>
        <taxon>Pseudomonadota</taxon>
        <taxon>Alphaproteobacteria</taxon>
        <taxon>Acetobacterales</taxon>
        <taxon>Acetobacteraceae</taxon>
        <taxon>Lichenicoccus</taxon>
    </lineage>
</organism>
<evidence type="ECO:0000313" key="3">
    <source>
        <dbReference type="Proteomes" id="UP000305654"/>
    </source>
</evidence>
<dbReference type="EMBL" id="VCDI01000010">
    <property type="protein sequence ID" value="TLU70851.1"/>
    <property type="molecule type" value="Genomic_DNA"/>
</dbReference>
<dbReference type="SUPFAM" id="SSF51197">
    <property type="entry name" value="Clavaminate synthase-like"/>
    <property type="match status" value="1"/>
</dbReference>
<dbReference type="InterPro" id="IPR041667">
    <property type="entry name" value="Cupin_8"/>
</dbReference>
<name>A0A5R9J5F8_9PROT</name>
<protein>
    <recommendedName>
        <fullName evidence="1">JmjC domain-containing protein</fullName>
    </recommendedName>
</protein>
<dbReference type="OrthoDB" id="3776825at2"/>
<proteinExistence type="predicted"/>
<evidence type="ECO:0000313" key="2">
    <source>
        <dbReference type="EMBL" id="TLU70851.1"/>
    </source>
</evidence>
<dbReference type="Gene3D" id="2.60.120.650">
    <property type="entry name" value="Cupin"/>
    <property type="match status" value="1"/>
</dbReference>